<keyword evidence="2 6" id="KW-0812">Transmembrane</keyword>
<evidence type="ECO:0000256" key="5">
    <source>
        <dbReference type="SAM" id="MobiDB-lite"/>
    </source>
</evidence>
<comment type="caution">
    <text evidence="7">The sequence shown here is derived from an EMBL/GenBank/DDBJ whole genome shotgun (WGS) entry which is preliminary data.</text>
</comment>
<dbReference type="Pfam" id="PF04610">
    <property type="entry name" value="TrbL"/>
    <property type="match status" value="1"/>
</dbReference>
<feature type="transmembrane region" description="Helical" evidence="6">
    <location>
        <begin position="165"/>
        <end position="185"/>
    </location>
</feature>
<name>A0A3S1F6T3_9BURK</name>
<feature type="transmembrane region" description="Helical" evidence="6">
    <location>
        <begin position="197"/>
        <end position="217"/>
    </location>
</feature>
<evidence type="ECO:0000256" key="4">
    <source>
        <dbReference type="ARBA" id="ARBA00023136"/>
    </source>
</evidence>
<keyword evidence="3 6" id="KW-1133">Transmembrane helix</keyword>
<evidence type="ECO:0000313" key="8">
    <source>
        <dbReference type="Proteomes" id="UP000281118"/>
    </source>
</evidence>
<feature type="transmembrane region" description="Helical" evidence="6">
    <location>
        <begin position="238"/>
        <end position="255"/>
    </location>
</feature>
<feature type="transmembrane region" description="Helical" evidence="6">
    <location>
        <begin position="61"/>
        <end position="79"/>
    </location>
</feature>
<evidence type="ECO:0000256" key="6">
    <source>
        <dbReference type="SAM" id="Phobius"/>
    </source>
</evidence>
<dbReference type="GO" id="GO:0030255">
    <property type="term" value="P:protein secretion by the type IV secretion system"/>
    <property type="evidence" value="ECO:0007669"/>
    <property type="project" value="InterPro"/>
</dbReference>
<dbReference type="OrthoDB" id="9077370at2"/>
<protein>
    <submittedName>
        <fullName evidence="7">Type IV secretion system protein</fullName>
    </submittedName>
</protein>
<dbReference type="Proteomes" id="UP000281118">
    <property type="component" value="Unassembled WGS sequence"/>
</dbReference>
<evidence type="ECO:0000313" key="7">
    <source>
        <dbReference type="EMBL" id="RUR71892.1"/>
    </source>
</evidence>
<keyword evidence="4 6" id="KW-0472">Membrane</keyword>
<evidence type="ECO:0000256" key="2">
    <source>
        <dbReference type="ARBA" id="ARBA00022692"/>
    </source>
</evidence>
<dbReference type="RefSeq" id="WP_126025942.1">
    <property type="nucleotide sequence ID" value="NZ_RXFT01000026.1"/>
</dbReference>
<feature type="transmembrane region" description="Helical" evidence="6">
    <location>
        <begin position="25"/>
        <end position="49"/>
    </location>
</feature>
<accession>A0A3S1F6T3</accession>
<feature type="transmembrane region" description="Helical" evidence="6">
    <location>
        <begin position="136"/>
        <end position="158"/>
    </location>
</feature>
<comment type="subcellular location">
    <subcellularLocation>
        <location evidence="1">Membrane</location>
        <topology evidence="1">Multi-pass membrane protein</topology>
    </subcellularLocation>
</comment>
<organism evidence="7 8">
    <name type="scientific">Variovorax guangxiensis</name>
    <dbReference type="NCBI Taxonomy" id="1775474"/>
    <lineage>
        <taxon>Bacteria</taxon>
        <taxon>Pseudomonadati</taxon>
        <taxon>Pseudomonadota</taxon>
        <taxon>Betaproteobacteria</taxon>
        <taxon>Burkholderiales</taxon>
        <taxon>Comamonadaceae</taxon>
        <taxon>Variovorax</taxon>
    </lineage>
</organism>
<dbReference type="GO" id="GO:0016020">
    <property type="term" value="C:membrane"/>
    <property type="evidence" value="ECO:0007669"/>
    <property type="project" value="UniProtKB-SubCell"/>
</dbReference>
<reference evidence="7 8" key="1">
    <citation type="submission" date="2018-12" db="EMBL/GenBank/DDBJ databases">
        <title>The genome sequences of Variovorax guangxiensis DSM 27352.</title>
        <authorList>
            <person name="Gao J."/>
            <person name="Sun J."/>
        </authorList>
    </citation>
    <scope>NUCLEOTIDE SEQUENCE [LARGE SCALE GENOMIC DNA]</scope>
    <source>
        <strain evidence="7 8">DSM 27352</strain>
    </source>
</reference>
<dbReference type="InterPro" id="IPR007688">
    <property type="entry name" value="Conjugal_tfr_TrbL/VirB6"/>
</dbReference>
<dbReference type="EMBL" id="RXFT01000026">
    <property type="protein sequence ID" value="RUR71892.1"/>
    <property type="molecule type" value="Genomic_DNA"/>
</dbReference>
<sequence length="355" mass="36436">MGIATKLEAAIDLLLNNYVTSKSGALIGILTPVVLTCVTVYVLMMGYAIMRGEANDSLHTFLWKSFKIAFIAGIALSAGEYQGSAIQMIQGLQEGMTQAMGGVTSIGQLVDNMAQPYDELGQQLWSQATTGFWPNFSLLAAAAIVALAQAFLFVVGLGMYLLAKVVLALVLAVGPIFIVCSMFPPTQKYTESWIGQALHYVLLNVLIAASISMLTDFASQYANSMKGNVDTTNVVRDACSLLLVSAALAVVMLNLNQLASALSGGVSIQGIGREIGRAIMNSVAGKKDGPPPKASPTGGGEITSGGGGGGGGGGGSGGGGRSGNESGTGGSGGSGRPLYQRNVVSNIRRSSTQRG</sequence>
<proteinExistence type="predicted"/>
<evidence type="ECO:0000256" key="3">
    <source>
        <dbReference type="ARBA" id="ARBA00022989"/>
    </source>
</evidence>
<feature type="compositionally biased region" description="Gly residues" evidence="5">
    <location>
        <begin position="297"/>
        <end position="335"/>
    </location>
</feature>
<feature type="region of interest" description="Disordered" evidence="5">
    <location>
        <begin position="283"/>
        <end position="355"/>
    </location>
</feature>
<gene>
    <name evidence="7" type="ORF">EJP67_33080</name>
</gene>
<evidence type="ECO:0000256" key="1">
    <source>
        <dbReference type="ARBA" id="ARBA00004141"/>
    </source>
</evidence>
<feature type="compositionally biased region" description="Polar residues" evidence="5">
    <location>
        <begin position="342"/>
        <end position="355"/>
    </location>
</feature>
<dbReference type="AlphaFoldDB" id="A0A3S1F6T3"/>